<gene>
    <name evidence="4" type="ORF">MYP_1843</name>
</gene>
<feature type="domain" description="tRNA/rRNA methyltransferase SpoU type" evidence="3">
    <location>
        <begin position="25"/>
        <end position="168"/>
    </location>
</feature>
<dbReference type="PANTHER" id="PTHR46429:SF1">
    <property type="entry name" value="23S RRNA (GUANOSINE-2'-O-)-METHYLTRANSFERASE RLMB"/>
    <property type="match status" value="1"/>
</dbReference>
<dbReference type="InterPro" id="IPR029028">
    <property type="entry name" value="Alpha/beta_knot_MTases"/>
</dbReference>
<dbReference type="PANTHER" id="PTHR46429">
    <property type="entry name" value="23S RRNA (GUANOSINE-2'-O-)-METHYLTRANSFERASE RLMB"/>
    <property type="match status" value="1"/>
</dbReference>
<dbReference type="InterPro" id="IPR029026">
    <property type="entry name" value="tRNA_m1G_MTases_N"/>
</dbReference>
<dbReference type="SUPFAM" id="SSF75217">
    <property type="entry name" value="alpha/beta knot"/>
    <property type="match status" value="1"/>
</dbReference>
<sequence length="176" mass="19657">MKKLKLDELNRLSVDEYKSSDKHPVVLVLDNIRSMHNVGAGFRTGDAFKVEKLYLCGVTARPPHREIHKSALGAEDSVAWEYFAKTSDAIIRLKEEGYIIASVEQAEGSQMLQDFAPDKNAKYAFVFGNEVFGVEEDVVALTDICLEIPQFGTKHSFNVSVTMGIVLWDYAAKVIL</sequence>
<evidence type="ECO:0000256" key="2">
    <source>
        <dbReference type="ARBA" id="ARBA00022679"/>
    </source>
</evidence>
<evidence type="ECO:0000259" key="3">
    <source>
        <dbReference type="Pfam" id="PF00588"/>
    </source>
</evidence>
<dbReference type="Proteomes" id="UP000030185">
    <property type="component" value="Unassembled WGS sequence"/>
</dbReference>
<organism evidence="4 5">
    <name type="scientific">Sporocytophaga myxococcoides</name>
    <dbReference type="NCBI Taxonomy" id="153721"/>
    <lineage>
        <taxon>Bacteria</taxon>
        <taxon>Pseudomonadati</taxon>
        <taxon>Bacteroidota</taxon>
        <taxon>Cytophagia</taxon>
        <taxon>Cytophagales</taxon>
        <taxon>Cytophagaceae</taxon>
        <taxon>Sporocytophaga</taxon>
    </lineage>
</organism>
<keyword evidence="2 4" id="KW-0808">Transferase</keyword>
<dbReference type="GO" id="GO:0003723">
    <property type="term" value="F:RNA binding"/>
    <property type="evidence" value="ECO:0007669"/>
    <property type="project" value="InterPro"/>
</dbReference>
<comment type="caution">
    <text evidence="4">The sequence shown here is derived from an EMBL/GenBank/DDBJ whole genome shotgun (WGS) entry which is preliminary data.</text>
</comment>
<evidence type="ECO:0000313" key="5">
    <source>
        <dbReference type="Proteomes" id="UP000030185"/>
    </source>
</evidence>
<dbReference type="eggNOG" id="COG0566">
    <property type="taxonomic scope" value="Bacteria"/>
</dbReference>
<dbReference type="RefSeq" id="WP_045461790.1">
    <property type="nucleotide sequence ID" value="NZ_BBLT01000003.1"/>
</dbReference>
<dbReference type="GO" id="GO:0032259">
    <property type="term" value="P:methylation"/>
    <property type="evidence" value="ECO:0007669"/>
    <property type="project" value="UniProtKB-KW"/>
</dbReference>
<dbReference type="InterPro" id="IPR004441">
    <property type="entry name" value="rRNA_MeTrfase_TrmH"/>
</dbReference>
<dbReference type="STRING" id="153721.MYP_1843"/>
<dbReference type="GO" id="GO:0005829">
    <property type="term" value="C:cytosol"/>
    <property type="evidence" value="ECO:0007669"/>
    <property type="project" value="TreeGrafter"/>
</dbReference>
<dbReference type="InterPro" id="IPR001537">
    <property type="entry name" value="SpoU_MeTrfase"/>
</dbReference>
<dbReference type="GO" id="GO:0008173">
    <property type="term" value="F:RNA methyltransferase activity"/>
    <property type="evidence" value="ECO:0007669"/>
    <property type="project" value="InterPro"/>
</dbReference>
<dbReference type="OrthoDB" id="9795352at2"/>
<reference evidence="4 5" key="1">
    <citation type="submission" date="2014-09" db="EMBL/GenBank/DDBJ databases">
        <title>Sporocytophaga myxococcoides PG-01 genome sequencing.</title>
        <authorList>
            <person name="Liu L."/>
            <person name="Gao P.J."/>
            <person name="Chen G.J."/>
            <person name="Wang L.S."/>
        </authorList>
    </citation>
    <scope>NUCLEOTIDE SEQUENCE [LARGE SCALE GENOMIC DNA]</scope>
    <source>
        <strain evidence="4 5">PG-01</strain>
    </source>
</reference>
<dbReference type="Pfam" id="PF00588">
    <property type="entry name" value="SpoU_methylase"/>
    <property type="match status" value="1"/>
</dbReference>
<keyword evidence="1 4" id="KW-0489">Methyltransferase</keyword>
<protein>
    <submittedName>
        <fullName evidence="4">tRNA/rRNA methyltransferase SPOU</fullName>
    </submittedName>
</protein>
<dbReference type="EMBL" id="BBLT01000003">
    <property type="protein sequence ID" value="GAL84615.1"/>
    <property type="molecule type" value="Genomic_DNA"/>
</dbReference>
<keyword evidence="5" id="KW-1185">Reference proteome</keyword>
<name>A0A098LCB8_9BACT</name>
<dbReference type="CDD" id="cd18097">
    <property type="entry name" value="SpoU-like"/>
    <property type="match status" value="1"/>
</dbReference>
<evidence type="ECO:0000256" key="1">
    <source>
        <dbReference type="ARBA" id="ARBA00022603"/>
    </source>
</evidence>
<dbReference type="GO" id="GO:0006396">
    <property type="term" value="P:RNA processing"/>
    <property type="evidence" value="ECO:0007669"/>
    <property type="project" value="InterPro"/>
</dbReference>
<dbReference type="AlphaFoldDB" id="A0A098LCB8"/>
<dbReference type="Gene3D" id="3.40.1280.10">
    <property type="match status" value="1"/>
</dbReference>
<evidence type="ECO:0000313" key="4">
    <source>
        <dbReference type="EMBL" id="GAL84615.1"/>
    </source>
</evidence>
<proteinExistence type="predicted"/>
<accession>A0A098LCB8</accession>